<dbReference type="Proteomes" id="UP001526430">
    <property type="component" value="Unassembled WGS sequence"/>
</dbReference>
<proteinExistence type="predicted"/>
<evidence type="ECO:0000256" key="1">
    <source>
        <dbReference type="SAM" id="MobiDB-lite"/>
    </source>
</evidence>
<accession>A0ABT3NQW2</accession>
<evidence type="ECO:0000313" key="3">
    <source>
        <dbReference type="Proteomes" id="UP001526430"/>
    </source>
</evidence>
<feature type="compositionally biased region" description="Pro residues" evidence="1">
    <location>
        <begin position="153"/>
        <end position="187"/>
    </location>
</feature>
<keyword evidence="3" id="KW-1185">Reference proteome</keyword>
<name>A0ABT3NQW2_9PROT</name>
<evidence type="ECO:0000313" key="2">
    <source>
        <dbReference type="EMBL" id="MCW8084555.1"/>
    </source>
</evidence>
<gene>
    <name evidence="2" type="ORF">OF850_02855</name>
</gene>
<comment type="caution">
    <text evidence="2">The sequence shown here is derived from an EMBL/GenBank/DDBJ whole genome shotgun (WGS) entry which is preliminary data.</text>
</comment>
<feature type="compositionally biased region" description="Basic and acidic residues" evidence="1">
    <location>
        <begin position="92"/>
        <end position="111"/>
    </location>
</feature>
<dbReference type="EMBL" id="JAPFQI010000001">
    <property type="protein sequence ID" value="MCW8084555.1"/>
    <property type="molecule type" value="Genomic_DNA"/>
</dbReference>
<organism evidence="2 3">
    <name type="scientific">Sabulicella glaciei</name>
    <dbReference type="NCBI Taxonomy" id="2984948"/>
    <lineage>
        <taxon>Bacteria</taxon>
        <taxon>Pseudomonadati</taxon>
        <taxon>Pseudomonadota</taxon>
        <taxon>Alphaproteobacteria</taxon>
        <taxon>Acetobacterales</taxon>
        <taxon>Acetobacteraceae</taxon>
        <taxon>Sabulicella</taxon>
    </lineage>
</organism>
<protein>
    <submittedName>
        <fullName evidence="2">Uncharacterized protein</fullName>
    </submittedName>
</protein>
<sequence>MTQPFPSHFTLGLERSDAPRAIQAIGPLLLAAMLAGCGGESPQFGRLWREATGQEAAGRLAPPGIDRPAPNLASVPPIPERPDLAARQSLTRRLEEDRSAAERPAPRRDPGATEAAPGAPDIAAAPPAPPRIANAPAVPWTPPRGGPAAPSIGPAPTPGEVPAPPPPELLAPAPPPPDLLAPAPPLR</sequence>
<reference evidence="2 3" key="1">
    <citation type="submission" date="2022-10" db="EMBL/GenBank/DDBJ databases">
        <title>Roseococcus glaciei nov., sp. nov., isolated from glacier.</title>
        <authorList>
            <person name="Liu Q."/>
            <person name="Xin Y.-H."/>
        </authorList>
    </citation>
    <scope>NUCLEOTIDE SEQUENCE [LARGE SCALE GENOMIC DNA]</scope>
    <source>
        <strain evidence="2 3">MDT2-1-1</strain>
    </source>
</reference>
<feature type="region of interest" description="Disordered" evidence="1">
    <location>
        <begin position="55"/>
        <end position="187"/>
    </location>
</feature>
<feature type="compositionally biased region" description="Low complexity" evidence="1">
    <location>
        <begin position="112"/>
        <end position="138"/>
    </location>
</feature>
<dbReference type="RefSeq" id="WP_301588194.1">
    <property type="nucleotide sequence ID" value="NZ_JAPFQI010000001.1"/>
</dbReference>